<sequence>MTSSGTSLGLKENIEGILCYFLTWVTGLIFFVLETKNRFVRFHAMQSFLTFLVLSIVLSPLQAFFDPEPNRFFDYFLVNLNPELLPYLIIYTPSIISEYLLAGMLVFSLIPFFLWLFLMYKAYRGERYRLPVVGPFAEKVIENIYKS</sequence>
<organism evidence="6 7">
    <name type="scientific">Methanosarcina acetivorans</name>
    <dbReference type="NCBI Taxonomy" id="2214"/>
    <lineage>
        <taxon>Archaea</taxon>
        <taxon>Methanobacteriati</taxon>
        <taxon>Methanobacteriota</taxon>
        <taxon>Stenosarchaea group</taxon>
        <taxon>Methanomicrobia</taxon>
        <taxon>Methanosarcinales</taxon>
        <taxon>Methanosarcinaceae</taxon>
        <taxon>Methanosarcina</taxon>
    </lineage>
</organism>
<dbReference type="EMBL" id="DUJU01000094">
    <property type="protein sequence ID" value="HIH94000.1"/>
    <property type="molecule type" value="Genomic_DNA"/>
</dbReference>
<evidence type="ECO:0000256" key="1">
    <source>
        <dbReference type="ARBA" id="ARBA00004141"/>
    </source>
</evidence>
<dbReference type="GO" id="GO:0016020">
    <property type="term" value="C:membrane"/>
    <property type="evidence" value="ECO:0007669"/>
    <property type="project" value="UniProtKB-SubCell"/>
</dbReference>
<comment type="subcellular location">
    <subcellularLocation>
        <location evidence="1">Membrane</location>
        <topology evidence="1">Multi-pass membrane protein</topology>
    </subcellularLocation>
</comment>
<evidence type="ECO:0000256" key="3">
    <source>
        <dbReference type="ARBA" id="ARBA00022989"/>
    </source>
</evidence>
<evidence type="ECO:0000313" key="6">
    <source>
        <dbReference type="EMBL" id="HIH94000.1"/>
    </source>
</evidence>
<evidence type="ECO:0000313" key="7">
    <source>
        <dbReference type="Proteomes" id="UP000600774"/>
    </source>
</evidence>
<dbReference type="Pfam" id="PF09685">
    <property type="entry name" value="MamF_MmsF"/>
    <property type="match status" value="1"/>
</dbReference>
<dbReference type="PANTHER" id="PTHR36460">
    <property type="entry name" value="UPF0132 DOMAIN PROTEIN (AFU_ORTHOLOGUE AFUA_3G10255)"/>
    <property type="match status" value="1"/>
</dbReference>
<dbReference type="InterPro" id="IPR019109">
    <property type="entry name" value="MamF_MmsF"/>
</dbReference>
<dbReference type="Proteomes" id="UP000600774">
    <property type="component" value="Unassembled WGS sequence"/>
</dbReference>
<comment type="caution">
    <text evidence="6">The sequence shown here is derived from an EMBL/GenBank/DDBJ whole genome shotgun (WGS) entry which is preliminary data.</text>
</comment>
<dbReference type="AlphaFoldDB" id="A0A832SIP1"/>
<name>A0A832SIP1_9EURY</name>
<keyword evidence="3 5" id="KW-1133">Transmembrane helix</keyword>
<evidence type="ECO:0000256" key="5">
    <source>
        <dbReference type="SAM" id="Phobius"/>
    </source>
</evidence>
<feature type="transmembrane region" description="Helical" evidence="5">
    <location>
        <begin position="85"/>
        <end position="118"/>
    </location>
</feature>
<protein>
    <submittedName>
        <fullName evidence="6">Uncharacterized protein</fullName>
    </submittedName>
</protein>
<evidence type="ECO:0000256" key="2">
    <source>
        <dbReference type="ARBA" id="ARBA00022692"/>
    </source>
</evidence>
<feature type="transmembrane region" description="Helical" evidence="5">
    <location>
        <begin position="45"/>
        <end position="65"/>
    </location>
</feature>
<gene>
    <name evidence="6" type="ORF">HA338_08140</name>
</gene>
<keyword evidence="2 5" id="KW-0812">Transmembrane</keyword>
<accession>A0A832SIP1</accession>
<evidence type="ECO:0000256" key="4">
    <source>
        <dbReference type="ARBA" id="ARBA00023136"/>
    </source>
</evidence>
<keyword evidence="4 5" id="KW-0472">Membrane</keyword>
<reference evidence="6" key="1">
    <citation type="journal article" date="2020" name="bioRxiv">
        <title>A rank-normalized archaeal taxonomy based on genome phylogeny resolves widespread incomplete and uneven classifications.</title>
        <authorList>
            <person name="Rinke C."/>
            <person name="Chuvochina M."/>
            <person name="Mussig A.J."/>
            <person name="Chaumeil P.-A."/>
            <person name="Waite D.W."/>
            <person name="Whitman W.B."/>
            <person name="Parks D.H."/>
            <person name="Hugenholtz P."/>
        </authorList>
    </citation>
    <scope>NUCLEOTIDE SEQUENCE</scope>
    <source>
        <strain evidence="6">UBA8876</strain>
    </source>
</reference>
<dbReference type="PANTHER" id="PTHR36460:SF1">
    <property type="entry name" value="UPF0132 DOMAIN PROTEIN (AFU_ORTHOLOGUE AFUA_3G10255)"/>
    <property type="match status" value="1"/>
</dbReference>
<feature type="transmembrane region" description="Helical" evidence="5">
    <location>
        <begin position="14"/>
        <end position="33"/>
    </location>
</feature>
<proteinExistence type="predicted"/>